<dbReference type="OrthoDB" id="1470350at2759"/>
<dbReference type="GeneID" id="27708140"/>
<evidence type="ECO:0000256" key="7">
    <source>
        <dbReference type="RuleBase" id="RU000461"/>
    </source>
</evidence>
<dbReference type="CDD" id="cd11059">
    <property type="entry name" value="CYP_fungal"/>
    <property type="match status" value="1"/>
</dbReference>
<dbReference type="PROSITE" id="PS00086">
    <property type="entry name" value="CYTOCHROME_P450"/>
    <property type="match status" value="1"/>
</dbReference>
<comment type="similarity">
    <text evidence="2 7">Belongs to the cytochrome P450 family.</text>
</comment>
<keyword evidence="8" id="KW-1133">Transmembrane helix</keyword>
<keyword evidence="4 7" id="KW-0560">Oxidoreductase</keyword>
<dbReference type="InterPro" id="IPR002403">
    <property type="entry name" value="Cyt_P450_E_grp-IV"/>
</dbReference>
<dbReference type="InterPro" id="IPR036396">
    <property type="entry name" value="Cyt_P450_sf"/>
</dbReference>
<evidence type="ECO:0000256" key="8">
    <source>
        <dbReference type="SAM" id="Phobius"/>
    </source>
</evidence>
<name>A0A0D2HK25_9EURO</name>
<dbReference type="STRING" id="1442371.A0A0D2HK25"/>
<dbReference type="PANTHER" id="PTHR24305">
    <property type="entry name" value="CYTOCHROME P450"/>
    <property type="match status" value="1"/>
</dbReference>
<keyword evidence="8" id="KW-0472">Membrane</keyword>
<evidence type="ECO:0000313" key="10">
    <source>
        <dbReference type="Proteomes" id="UP000053411"/>
    </source>
</evidence>
<feature type="binding site" description="axial binding residue" evidence="6">
    <location>
        <position position="466"/>
    </location>
    <ligand>
        <name>heme</name>
        <dbReference type="ChEBI" id="CHEBI:30413"/>
    </ligand>
    <ligandPart>
        <name>Fe</name>
        <dbReference type="ChEBI" id="CHEBI:18248"/>
    </ligandPart>
</feature>
<feature type="transmembrane region" description="Helical" evidence="8">
    <location>
        <begin position="7"/>
        <end position="28"/>
    </location>
</feature>
<dbReference type="SUPFAM" id="SSF48264">
    <property type="entry name" value="Cytochrome P450"/>
    <property type="match status" value="1"/>
</dbReference>
<evidence type="ECO:0008006" key="11">
    <source>
        <dbReference type="Google" id="ProtNLM"/>
    </source>
</evidence>
<keyword evidence="7" id="KW-0503">Monooxygenase</keyword>
<dbReference type="InterPro" id="IPR050121">
    <property type="entry name" value="Cytochrome_P450_monoxygenase"/>
</dbReference>
<comment type="cofactor">
    <cofactor evidence="1 6">
        <name>heme</name>
        <dbReference type="ChEBI" id="CHEBI:30413"/>
    </cofactor>
</comment>
<dbReference type="Pfam" id="PF00067">
    <property type="entry name" value="p450"/>
    <property type="match status" value="1"/>
</dbReference>
<keyword evidence="10" id="KW-1185">Reference proteome</keyword>
<keyword evidence="3 6" id="KW-0479">Metal-binding</keyword>
<dbReference type="Proteomes" id="UP000053411">
    <property type="component" value="Unassembled WGS sequence"/>
</dbReference>
<keyword evidence="5 6" id="KW-0408">Iron</keyword>
<dbReference type="AlphaFoldDB" id="A0A0D2HK25"/>
<proteinExistence type="inferred from homology"/>
<dbReference type="GO" id="GO:0016705">
    <property type="term" value="F:oxidoreductase activity, acting on paired donors, with incorporation or reduction of molecular oxygen"/>
    <property type="evidence" value="ECO:0007669"/>
    <property type="project" value="InterPro"/>
</dbReference>
<organism evidence="9 10">
    <name type="scientific">Fonsecaea multimorphosa CBS 102226</name>
    <dbReference type="NCBI Taxonomy" id="1442371"/>
    <lineage>
        <taxon>Eukaryota</taxon>
        <taxon>Fungi</taxon>
        <taxon>Dikarya</taxon>
        <taxon>Ascomycota</taxon>
        <taxon>Pezizomycotina</taxon>
        <taxon>Eurotiomycetes</taxon>
        <taxon>Chaetothyriomycetidae</taxon>
        <taxon>Chaetothyriales</taxon>
        <taxon>Herpotrichiellaceae</taxon>
        <taxon>Fonsecaea</taxon>
    </lineage>
</organism>
<dbReference type="GO" id="GO:0004497">
    <property type="term" value="F:monooxygenase activity"/>
    <property type="evidence" value="ECO:0007669"/>
    <property type="project" value="UniProtKB-KW"/>
</dbReference>
<gene>
    <name evidence="9" type="ORF">Z520_02394</name>
</gene>
<dbReference type="VEuPathDB" id="FungiDB:Z520_02394"/>
<dbReference type="GO" id="GO:0005506">
    <property type="term" value="F:iron ion binding"/>
    <property type="evidence" value="ECO:0007669"/>
    <property type="project" value="InterPro"/>
</dbReference>
<accession>A0A0D2HK25</accession>
<evidence type="ECO:0000256" key="1">
    <source>
        <dbReference type="ARBA" id="ARBA00001971"/>
    </source>
</evidence>
<keyword evidence="6 7" id="KW-0349">Heme</keyword>
<reference evidence="9 10" key="1">
    <citation type="submission" date="2015-01" db="EMBL/GenBank/DDBJ databases">
        <title>The Genome Sequence of Fonsecaea multimorphosa CBS 102226.</title>
        <authorList>
            <consortium name="The Broad Institute Genomics Platform"/>
            <person name="Cuomo C."/>
            <person name="de Hoog S."/>
            <person name="Gorbushina A."/>
            <person name="Stielow B."/>
            <person name="Teixiera M."/>
            <person name="Abouelleil A."/>
            <person name="Chapman S.B."/>
            <person name="Priest M."/>
            <person name="Young S.K."/>
            <person name="Wortman J."/>
            <person name="Nusbaum C."/>
            <person name="Birren B."/>
        </authorList>
    </citation>
    <scope>NUCLEOTIDE SEQUENCE [LARGE SCALE GENOMIC DNA]</scope>
    <source>
        <strain evidence="9 10">CBS 102226</strain>
    </source>
</reference>
<evidence type="ECO:0000256" key="3">
    <source>
        <dbReference type="ARBA" id="ARBA00022723"/>
    </source>
</evidence>
<dbReference type="PRINTS" id="PR00465">
    <property type="entry name" value="EP450IV"/>
</dbReference>
<dbReference type="RefSeq" id="XP_016636378.1">
    <property type="nucleotide sequence ID" value="XM_016772908.1"/>
</dbReference>
<dbReference type="GO" id="GO:0020037">
    <property type="term" value="F:heme binding"/>
    <property type="evidence" value="ECO:0007669"/>
    <property type="project" value="InterPro"/>
</dbReference>
<evidence type="ECO:0000256" key="5">
    <source>
        <dbReference type="ARBA" id="ARBA00023004"/>
    </source>
</evidence>
<dbReference type="InterPro" id="IPR017972">
    <property type="entry name" value="Cyt_P450_CS"/>
</dbReference>
<protein>
    <recommendedName>
        <fullName evidence="11">Cytochrome P450</fullName>
    </recommendedName>
</protein>
<evidence type="ECO:0000256" key="2">
    <source>
        <dbReference type="ARBA" id="ARBA00010617"/>
    </source>
</evidence>
<evidence type="ECO:0000256" key="6">
    <source>
        <dbReference type="PIRSR" id="PIRSR602403-1"/>
    </source>
</evidence>
<evidence type="ECO:0000313" key="9">
    <source>
        <dbReference type="EMBL" id="KIY02256.1"/>
    </source>
</evidence>
<sequence>MDFHISYLPILIAFIAILYRFILYPAFWSPLAAVPPAHWSCRFSSLWLLWVRWSQKENRTVYEQHMRKGPAVRLAPKLVSLNCFEDGLRAVYQGGFPKVPFYFHGFANYETENIFTFEDNASHTARKRLISNTFSKSFIMSSQTARAAIRDVLFGDCLAILEKAAVHGTPVEVLELNYSYSMDTFVQWQFGKSLRSHFLRDSSERGLYLDGFFAPAHYTFWRYEFPQLTGFLRRLGIFLIPAWVDAAYRAVEDWNLVKCDKAQQLLATGTSLSPEDQPVVFEQALKTMSKIDSKPRAYPQRLQIASDMFAHNSAAFETSGNVETYLFYEMCRNPEWQEKLREELLTLNPPLRFDPTRKFETEDIAQPQDVDSLPILHAIIMETLRLWAPVPGGQPRKVPKACTLGGVPNIPAGTIVQCSAYSLHRTPEVFPDPHRWNPQRWLDASPAHLATMKHWFWAFGSGGRMCIGSHFAFYSMKYLIAGVYTNYRTTIHDHGDMEAIDEYMSGPKGHRLEVKFHKIE</sequence>
<dbReference type="Gene3D" id="1.10.630.10">
    <property type="entry name" value="Cytochrome P450"/>
    <property type="match status" value="1"/>
</dbReference>
<dbReference type="EMBL" id="KN848064">
    <property type="protein sequence ID" value="KIY02256.1"/>
    <property type="molecule type" value="Genomic_DNA"/>
</dbReference>
<dbReference type="PANTHER" id="PTHR24305:SF166">
    <property type="entry name" value="CYTOCHROME P450 12A4, MITOCHONDRIAL-RELATED"/>
    <property type="match status" value="1"/>
</dbReference>
<evidence type="ECO:0000256" key="4">
    <source>
        <dbReference type="ARBA" id="ARBA00023002"/>
    </source>
</evidence>
<keyword evidence="8" id="KW-0812">Transmembrane</keyword>
<dbReference type="InterPro" id="IPR001128">
    <property type="entry name" value="Cyt_P450"/>
</dbReference>